<dbReference type="EMBL" id="MU266403">
    <property type="protein sequence ID" value="KAH7925380.1"/>
    <property type="molecule type" value="Genomic_DNA"/>
</dbReference>
<evidence type="ECO:0000313" key="1">
    <source>
        <dbReference type="EMBL" id="KAH7925380.1"/>
    </source>
</evidence>
<organism evidence="1 2">
    <name type="scientific">Leucogyrophana mollusca</name>
    <dbReference type="NCBI Taxonomy" id="85980"/>
    <lineage>
        <taxon>Eukaryota</taxon>
        <taxon>Fungi</taxon>
        <taxon>Dikarya</taxon>
        <taxon>Basidiomycota</taxon>
        <taxon>Agaricomycotina</taxon>
        <taxon>Agaricomycetes</taxon>
        <taxon>Agaricomycetidae</taxon>
        <taxon>Boletales</taxon>
        <taxon>Boletales incertae sedis</taxon>
        <taxon>Leucogyrophana</taxon>
    </lineage>
</organism>
<accession>A0ACB8BHR2</accession>
<sequence>MLGAFVQVNILFNNNEVKDGFGRSTCVPSLGKMTMSSDLFNAVPSANLWSSTATLPSSTDHLGDQFPAHSLVYTTGSRESERQYYLQIHSPIPQSRIKRVLRHNYMQKTPGVVIYYEQPSVATELQICDHARFVMEGKIAELQQQSLYRLRDLGI</sequence>
<protein>
    <submittedName>
        <fullName evidence="1">Uncharacterized protein</fullName>
    </submittedName>
</protein>
<gene>
    <name evidence="1" type="ORF">BV22DRAFT_436343</name>
</gene>
<name>A0ACB8BHR2_9AGAM</name>
<dbReference type="Proteomes" id="UP000790709">
    <property type="component" value="Unassembled WGS sequence"/>
</dbReference>
<comment type="caution">
    <text evidence="1">The sequence shown here is derived from an EMBL/GenBank/DDBJ whole genome shotgun (WGS) entry which is preliminary data.</text>
</comment>
<proteinExistence type="predicted"/>
<keyword evidence="2" id="KW-1185">Reference proteome</keyword>
<evidence type="ECO:0000313" key="2">
    <source>
        <dbReference type="Proteomes" id="UP000790709"/>
    </source>
</evidence>
<reference evidence="1" key="1">
    <citation type="journal article" date="2021" name="New Phytol.">
        <title>Evolutionary innovations through gain and loss of genes in the ectomycorrhizal Boletales.</title>
        <authorList>
            <person name="Wu G."/>
            <person name="Miyauchi S."/>
            <person name="Morin E."/>
            <person name="Kuo A."/>
            <person name="Drula E."/>
            <person name="Varga T."/>
            <person name="Kohler A."/>
            <person name="Feng B."/>
            <person name="Cao Y."/>
            <person name="Lipzen A."/>
            <person name="Daum C."/>
            <person name="Hundley H."/>
            <person name="Pangilinan J."/>
            <person name="Johnson J."/>
            <person name="Barry K."/>
            <person name="LaButti K."/>
            <person name="Ng V."/>
            <person name="Ahrendt S."/>
            <person name="Min B."/>
            <person name="Choi I.G."/>
            <person name="Park H."/>
            <person name="Plett J.M."/>
            <person name="Magnuson J."/>
            <person name="Spatafora J.W."/>
            <person name="Nagy L.G."/>
            <person name="Henrissat B."/>
            <person name="Grigoriev I.V."/>
            <person name="Yang Z.L."/>
            <person name="Xu J."/>
            <person name="Martin F.M."/>
        </authorList>
    </citation>
    <scope>NUCLEOTIDE SEQUENCE</scope>
    <source>
        <strain evidence="1">KUC20120723A-06</strain>
    </source>
</reference>